<feature type="transmembrane region" description="Helical" evidence="14">
    <location>
        <begin position="250"/>
        <end position="273"/>
    </location>
</feature>
<protein>
    <recommendedName>
        <fullName evidence="14">Olfactory receptor</fullName>
    </recommendedName>
</protein>
<dbReference type="PROSITE" id="PS00237">
    <property type="entry name" value="G_PROTEIN_RECEP_F1_1"/>
    <property type="match status" value="1"/>
</dbReference>
<proteinExistence type="inferred from homology"/>
<comment type="caution">
    <text evidence="14">Lacks conserved residue(s) required for the propagation of feature annotation.</text>
</comment>
<dbReference type="InterPro" id="IPR017452">
    <property type="entry name" value="GPCR_Rhodpsn_7TM"/>
</dbReference>
<keyword evidence="6 14" id="KW-1133">Transmembrane helix</keyword>
<comment type="caution">
    <text evidence="16">The sequence shown here is derived from an EMBL/GenBank/DDBJ whole genome shotgun (WGS) entry which is preliminary data.</text>
</comment>
<evidence type="ECO:0000256" key="7">
    <source>
        <dbReference type="ARBA" id="ARBA00023040"/>
    </source>
</evidence>
<comment type="subcellular location">
    <subcellularLocation>
        <location evidence="1 14">Cell membrane</location>
        <topology evidence="1 14">Multi-pass membrane protein</topology>
    </subcellularLocation>
</comment>
<evidence type="ECO:0000256" key="5">
    <source>
        <dbReference type="ARBA" id="ARBA00022725"/>
    </source>
</evidence>
<feature type="domain" description="G-protein coupled receptors family 1 profile" evidence="15">
    <location>
        <begin position="53"/>
        <end position="302"/>
    </location>
</feature>
<keyword evidence="8 14" id="KW-0472">Membrane</keyword>
<evidence type="ECO:0000256" key="1">
    <source>
        <dbReference type="ARBA" id="ARBA00004651"/>
    </source>
</evidence>
<dbReference type="CDD" id="cd15911">
    <property type="entry name" value="7tmA_OR11A-like"/>
    <property type="match status" value="1"/>
</dbReference>
<dbReference type="SUPFAM" id="SSF81321">
    <property type="entry name" value="Family A G protein-coupled receptor-like"/>
    <property type="match status" value="1"/>
</dbReference>
<keyword evidence="9" id="KW-1015">Disulfide bond</keyword>
<dbReference type="EMBL" id="WNTK01000665">
    <property type="protein sequence ID" value="KAG9468965.1"/>
    <property type="molecule type" value="Genomic_DNA"/>
</dbReference>
<keyword evidence="11" id="KW-0325">Glycoprotein</keyword>
<keyword evidence="5 14" id="KW-0552">Olfaction</keyword>
<evidence type="ECO:0000256" key="9">
    <source>
        <dbReference type="ARBA" id="ARBA00023157"/>
    </source>
</evidence>
<keyword evidence="17" id="KW-1185">Reference proteome</keyword>
<gene>
    <name evidence="16" type="ORF">GDO78_021547</name>
</gene>
<dbReference type="Pfam" id="PF13853">
    <property type="entry name" value="7tm_4"/>
    <property type="match status" value="1"/>
</dbReference>
<reference evidence="16" key="1">
    <citation type="thesis" date="2020" institute="ProQuest LLC" country="789 East Eisenhower Parkway, Ann Arbor, MI, USA">
        <title>Comparative Genomics and Chromosome Evolution.</title>
        <authorList>
            <person name="Mudd A.B."/>
        </authorList>
    </citation>
    <scope>NUCLEOTIDE SEQUENCE</scope>
    <source>
        <strain evidence="16">HN-11 Male</strain>
        <tissue evidence="16">Kidney and liver</tissue>
    </source>
</reference>
<dbReference type="OrthoDB" id="5967130at2759"/>
<evidence type="ECO:0000313" key="17">
    <source>
        <dbReference type="Proteomes" id="UP000770717"/>
    </source>
</evidence>
<dbReference type="PRINTS" id="PR00237">
    <property type="entry name" value="GPCRRHODOPSN"/>
</dbReference>
<keyword evidence="2 14" id="KW-1003">Cell membrane</keyword>
<accession>A0A8J6JSQ8</accession>
<evidence type="ECO:0000256" key="13">
    <source>
        <dbReference type="RuleBase" id="RU000688"/>
    </source>
</evidence>
<dbReference type="PANTHER" id="PTHR24242">
    <property type="entry name" value="G-PROTEIN COUPLED RECEPTOR"/>
    <property type="match status" value="1"/>
</dbReference>
<dbReference type="FunFam" id="1.20.1070.10:FF:000010">
    <property type="entry name" value="Olfactory receptor"/>
    <property type="match status" value="1"/>
</dbReference>
<evidence type="ECO:0000256" key="2">
    <source>
        <dbReference type="ARBA" id="ARBA00022475"/>
    </source>
</evidence>
<evidence type="ECO:0000256" key="8">
    <source>
        <dbReference type="ARBA" id="ARBA00023136"/>
    </source>
</evidence>
<dbReference type="InterPro" id="IPR000725">
    <property type="entry name" value="Olfact_rcpt"/>
</dbReference>
<evidence type="ECO:0000256" key="6">
    <source>
        <dbReference type="ARBA" id="ARBA00022989"/>
    </source>
</evidence>
<feature type="transmembrane region" description="Helical" evidence="14">
    <location>
        <begin position="211"/>
        <end position="238"/>
    </location>
</feature>
<keyword evidence="7 13" id="KW-0297">G-protein coupled receptor</keyword>
<evidence type="ECO:0000256" key="12">
    <source>
        <dbReference type="ARBA" id="ARBA00023224"/>
    </source>
</evidence>
<evidence type="ECO:0000259" key="15">
    <source>
        <dbReference type="PROSITE" id="PS50262"/>
    </source>
</evidence>
<comment type="similarity">
    <text evidence="13">Belongs to the G-protein coupled receptor 1 family.</text>
</comment>
<sequence length="322" mass="35731">MRGAASASVRHCALHHGDRDVHFYTQWVPGFCHAGGEGAFSSSAGSEGATICGNLLIITLVSNSRNLHTPMYFFISQLSISDILLTTDIVPNLLHLLLYNGGAITFIGCLTQFYFFDASEASECFLLTVMSYDRYVAICNPLHYTAIMTNESCVKLGAMCWLLGNSVSFIGTITTSQLHFCGPNIIDHLFCDIVPLLELACSGTFIVHLEIYLISIPVVFIPTTIIVMSYTYIVLAILRIPSSIGRQKAFSTCSSHLIVVSIFYWTMFSVYVVPKSGDTWVINKVLSLLYTVFTPLINPIIYSLRNKDIKRAVQETFHIHLV</sequence>
<keyword evidence="4 13" id="KW-0812">Transmembrane</keyword>
<dbReference type="AlphaFoldDB" id="A0A8J6JSQ8"/>
<dbReference type="GO" id="GO:0005886">
    <property type="term" value="C:plasma membrane"/>
    <property type="evidence" value="ECO:0007669"/>
    <property type="project" value="UniProtKB-SubCell"/>
</dbReference>
<keyword evidence="3 14" id="KW-0716">Sensory transduction</keyword>
<evidence type="ECO:0000256" key="11">
    <source>
        <dbReference type="ARBA" id="ARBA00023180"/>
    </source>
</evidence>
<keyword evidence="10 13" id="KW-0675">Receptor</keyword>
<evidence type="ECO:0000313" key="16">
    <source>
        <dbReference type="EMBL" id="KAG9468965.1"/>
    </source>
</evidence>
<evidence type="ECO:0000256" key="4">
    <source>
        <dbReference type="ARBA" id="ARBA00022692"/>
    </source>
</evidence>
<name>A0A8J6JSQ8_ELECQ</name>
<dbReference type="PANTHER" id="PTHR24242:SF253">
    <property type="entry name" value="OLFACTORY RECEPTOR-RELATED"/>
    <property type="match status" value="1"/>
</dbReference>
<dbReference type="Gene3D" id="1.20.1070.10">
    <property type="entry name" value="Rhodopsin 7-helix transmembrane proteins"/>
    <property type="match status" value="1"/>
</dbReference>
<feature type="transmembrane region" description="Helical" evidence="14">
    <location>
        <begin position="285"/>
        <end position="304"/>
    </location>
</feature>
<dbReference type="PROSITE" id="PS50262">
    <property type="entry name" value="G_PROTEIN_RECEP_F1_2"/>
    <property type="match status" value="1"/>
</dbReference>
<evidence type="ECO:0000256" key="10">
    <source>
        <dbReference type="ARBA" id="ARBA00023170"/>
    </source>
</evidence>
<dbReference type="InterPro" id="IPR000276">
    <property type="entry name" value="GPCR_Rhodpsn"/>
</dbReference>
<evidence type="ECO:0000256" key="3">
    <source>
        <dbReference type="ARBA" id="ARBA00022606"/>
    </source>
</evidence>
<evidence type="ECO:0000256" key="14">
    <source>
        <dbReference type="RuleBase" id="RU363047"/>
    </source>
</evidence>
<organism evidence="16 17">
    <name type="scientific">Eleutherodactylus coqui</name>
    <name type="common">Puerto Rican coqui</name>
    <dbReference type="NCBI Taxonomy" id="57060"/>
    <lineage>
        <taxon>Eukaryota</taxon>
        <taxon>Metazoa</taxon>
        <taxon>Chordata</taxon>
        <taxon>Craniata</taxon>
        <taxon>Vertebrata</taxon>
        <taxon>Euteleostomi</taxon>
        <taxon>Amphibia</taxon>
        <taxon>Batrachia</taxon>
        <taxon>Anura</taxon>
        <taxon>Neobatrachia</taxon>
        <taxon>Hyloidea</taxon>
        <taxon>Eleutherodactylidae</taxon>
        <taxon>Eleutherodactylinae</taxon>
        <taxon>Eleutherodactylus</taxon>
        <taxon>Eleutherodactylus</taxon>
    </lineage>
</organism>
<dbReference type="PRINTS" id="PR00245">
    <property type="entry name" value="OLFACTORYR"/>
</dbReference>
<dbReference type="GO" id="GO:0004984">
    <property type="term" value="F:olfactory receptor activity"/>
    <property type="evidence" value="ECO:0007669"/>
    <property type="project" value="InterPro"/>
</dbReference>
<keyword evidence="12 13" id="KW-0807">Transducer</keyword>
<dbReference type="InterPro" id="IPR050939">
    <property type="entry name" value="Olfactory_GPCR1"/>
</dbReference>
<dbReference type="GO" id="GO:0004930">
    <property type="term" value="F:G protein-coupled receptor activity"/>
    <property type="evidence" value="ECO:0007669"/>
    <property type="project" value="UniProtKB-KW"/>
</dbReference>
<dbReference type="Proteomes" id="UP000770717">
    <property type="component" value="Unassembled WGS sequence"/>
</dbReference>